<gene>
    <name evidence="1" type="ORF">PENANT_c014G02284</name>
</gene>
<sequence length="93" mass="10642">MEINALSVEGTDLLVHRLQDSLIPPQEIHLTGRFALEMMDDNPRIIEAMLRSFYGLSYDGINKATNEMCPMLFNVMVYNIASKYQAEYLKVQA</sequence>
<accession>A0A1V6Q4G8</accession>
<name>A0A1V6Q4G8_9EURO</name>
<reference evidence="2" key="1">
    <citation type="journal article" date="2017" name="Nat. Microbiol.">
        <title>Global analysis of biosynthetic gene clusters reveals vast potential of secondary metabolite production in Penicillium species.</title>
        <authorList>
            <person name="Nielsen J.C."/>
            <person name="Grijseels S."/>
            <person name="Prigent S."/>
            <person name="Ji B."/>
            <person name="Dainat J."/>
            <person name="Nielsen K.F."/>
            <person name="Frisvad J.C."/>
            <person name="Workman M."/>
            <person name="Nielsen J."/>
        </authorList>
    </citation>
    <scope>NUCLEOTIDE SEQUENCE [LARGE SCALE GENOMIC DNA]</scope>
    <source>
        <strain evidence="2">IBT 31811</strain>
    </source>
</reference>
<evidence type="ECO:0000313" key="1">
    <source>
        <dbReference type="EMBL" id="OQD84150.1"/>
    </source>
</evidence>
<proteinExistence type="predicted"/>
<dbReference type="Proteomes" id="UP000191672">
    <property type="component" value="Unassembled WGS sequence"/>
</dbReference>
<keyword evidence="2" id="KW-1185">Reference proteome</keyword>
<evidence type="ECO:0008006" key="3">
    <source>
        <dbReference type="Google" id="ProtNLM"/>
    </source>
</evidence>
<dbReference type="AlphaFoldDB" id="A0A1V6Q4G8"/>
<protein>
    <recommendedName>
        <fullName evidence="3">BTB domain-containing protein</fullName>
    </recommendedName>
</protein>
<organism evidence="1 2">
    <name type="scientific">Penicillium antarcticum</name>
    <dbReference type="NCBI Taxonomy" id="416450"/>
    <lineage>
        <taxon>Eukaryota</taxon>
        <taxon>Fungi</taxon>
        <taxon>Dikarya</taxon>
        <taxon>Ascomycota</taxon>
        <taxon>Pezizomycotina</taxon>
        <taxon>Eurotiomycetes</taxon>
        <taxon>Eurotiomycetidae</taxon>
        <taxon>Eurotiales</taxon>
        <taxon>Aspergillaceae</taxon>
        <taxon>Penicillium</taxon>
    </lineage>
</organism>
<dbReference type="STRING" id="416450.A0A1V6Q4G8"/>
<dbReference type="EMBL" id="MDYN01000014">
    <property type="protein sequence ID" value="OQD84150.1"/>
    <property type="molecule type" value="Genomic_DNA"/>
</dbReference>
<comment type="caution">
    <text evidence="1">The sequence shown here is derived from an EMBL/GenBank/DDBJ whole genome shotgun (WGS) entry which is preliminary data.</text>
</comment>
<evidence type="ECO:0000313" key="2">
    <source>
        <dbReference type="Proteomes" id="UP000191672"/>
    </source>
</evidence>